<evidence type="ECO:0000313" key="2">
    <source>
        <dbReference type="EMBL" id="EJW92002.1"/>
    </source>
</evidence>
<name>J9FR00_9ZZZZ</name>
<feature type="region of interest" description="Disordered" evidence="1">
    <location>
        <begin position="1"/>
        <end position="53"/>
    </location>
</feature>
<evidence type="ECO:0000256" key="1">
    <source>
        <dbReference type="SAM" id="MobiDB-lite"/>
    </source>
</evidence>
<organism evidence="2">
    <name type="scientific">gut metagenome</name>
    <dbReference type="NCBI Taxonomy" id="749906"/>
    <lineage>
        <taxon>unclassified sequences</taxon>
        <taxon>metagenomes</taxon>
        <taxon>organismal metagenomes</taxon>
    </lineage>
</organism>
<protein>
    <submittedName>
        <fullName evidence="2">Uncharacterized protein</fullName>
    </submittedName>
</protein>
<dbReference type="EMBL" id="AMCI01007819">
    <property type="protein sequence ID" value="EJW92002.1"/>
    <property type="molecule type" value="Genomic_DNA"/>
</dbReference>
<feature type="compositionally biased region" description="Acidic residues" evidence="1">
    <location>
        <begin position="33"/>
        <end position="44"/>
    </location>
</feature>
<proteinExistence type="predicted"/>
<reference evidence="2" key="1">
    <citation type="journal article" date="2012" name="PLoS ONE">
        <title>Gene sets for utilization of primary and secondary nutrition supplies in the distal gut of endangered iberian lynx.</title>
        <authorList>
            <person name="Alcaide M."/>
            <person name="Messina E."/>
            <person name="Richter M."/>
            <person name="Bargiela R."/>
            <person name="Peplies J."/>
            <person name="Huws S.A."/>
            <person name="Newbold C.J."/>
            <person name="Golyshin P.N."/>
            <person name="Simon M.A."/>
            <person name="Lopez G."/>
            <person name="Yakimov M.M."/>
            <person name="Ferrer M."/>
        </authorList>
    </citation>
    <scope>NUCLEOTIDE SEQUENCE</scope>
</reference>
<feature type="non-terminal residue" evidence="2">
    <location>
        <position position="1"/>
    </location>
</feature>
<gene>
    <name evidence="2" type="ORF">EVA_19891</name>
</gene>
<comment type="caution">
    <text evidence="2">The sequence shown here is derived from an EMBL/GenBank/DDBJ whole genome shotgun (WGS) entry which is preliminary data.</text>
</comment>
<accession>J9FR00</accession>
<dbReference type="AlphaFoldDB" id="J9FR00"/>
<feature type="compositionally biased region" description="Basic and acidic residues" evidence="1">
    <location>
        <begin position="1"/>
        <end position="20"/>
    </location>
</feature>
<sequence length="53" mass="5935">VPVVDEKIKVTEEVTEEEVKATPLKEVTPNENEAVEQDNEEDDDNSHIKVTTA</sequence>